<dbReference type="InterPro" id="IPR011032">
    <property type="entry name" value="GroES-like_sf"/>
</dbReference>
<dbReference type="InterPro" id="IPR041694">
    <property type="entry name" value="ADH_N_2"/>
</dbReference>
<dbReference type="Pfam" id="PF16884">
    <property type="entry name" value="ADH_N_2"/>
    <property type="match status" value="1"/>
</dbReference>
<dbReference type="SUPFAM" id="SSF51735">
    <property type="entry name" value="NAD(P)-binding Rossmann-fold domains"/>
    <property type="match status" value="1"/>
</dbReference>
<dbReference type="EC" id="1.-.-.-" evidence="3"/>
<proteinExistence type="predicted"/>
<name>A0A0S4TRJ0_RALSL</name>
<feature type="domain" description="Enoyl reductase (ER)" evidence="2">
    <location>
        <begin position="18"/>
        <end position="333"/>
    </location>
</feature>
<dbReference type="SMART" id="SM00829">
    <property type="entry name" value="PKS_ER"/>
    <property type="match status" value="1"/>
</dbReference>
<dbReference type="InterPro" id="IPR020843">
    <property type="entry name" value="ER"/>
</dbReference>
<dbReference type="FunFam" id="3.40.50.720:FF:000121">
    <property type="entry name" value="Prostaglandin reductase 2"/>
    <property type="match status" value="1"/>
</dbReference>
<accession>A0A0S4TRJ0</accession>
<gene>
    <name evidence="3" type="primary">yfmJ</name>
    <name evidence="4" type="ORF">E7Z57_10660</name>
    <name evidence="3" type="ORF">RUN39_v1_390010</name>
</gene>
<dbReference type="Proteomes" id="UP000310553">
    <property type="component" value="Chromosome"/>
</dbReference>
<dbReference type="Gene3D" id="3.40.50.720">
    <property type="entry name" value="NAD(P)-binding Rossmann-like Domain"/>
    <property type="match status" value="1"/>
</dbReference>
<evidence type="ECO:0000259" key="2">
    <source>
        <dbReference type="SMART" id="SM00829"/>
    </source>
</evidence>
<dbReference type="InterPro" id="IPR045010">
    <property type="entry name" value="MDR_fam"/>
</dbReference>
<evidence type="ECO:0000313" key="5">
    <source>
        <dbReference type="Proteomes" id="UP000310553"/>
    </source>
</evidence>
<reference evidence="3" key="1">
    <citation type="submission" date="2015-10" db="EMBL/GenBank/DDBJ databases">
        <authorList>
            <person name="Gilbert D.G."/>
        </authorList>
    </citation>
    <scope>NUCLEOTIDE SEQUENCE</scope>
    <source>
        <strain evidence="3">Phyl III-seqv23</strain>
    </source>
</reference>
<dbReference type="SUPFAM" id="SSF50129">
    <property type="entry name" value="GroES-like"/>
    <property type="match status" value="1"/>
</dbReference>
<dbReference type="PATRIC" id="fig|305.106.peg.44"/>
<dbReference type="AlphaFoldDB" id="A0A0S4TRJ0"/>
<sequence length="336" mass="36033">MSNTYQRIVLASRPEGAVTPDNFRLETAQIPELQDGQVLVRNHFLSLDPYMRGRMNDSKSYAEPQPLGEVMIGGTVGVVEASRNPAYAVGDNVIGMFGWQEVGISDGRGMQKVDTRHVPLSAYLGSVGMPGVTAWYGLNRIMHPKPGQTVAVSAASGAVGSVVGQLAKLKGCRVVGFAGGKDKCDYVVNELGFDACIDYKAAQDPKALYAMLKDATPDGIDAYFENVGGDILDAVLRRMNPFGRIAMCGMIAGYDGQPLPLQNPQLILVSRLTVEGFIVSEHMDVWPEALRELGGSVAQGKLKFRESVAQGLASAPEAFIGLLKGKNFGKQLVKLV</sequence>
<evidence type="ECO:0000256" key="1">
    <source>
        <dbReference type="ARBA" id="ARBA00023002"/>
    </source>
</evidence>
<dbReference type="EMBL" id="CP039339">
    <property type="protein sequence ID" value="QCX49523.1"/>
    <property type="molecule type" value="Genomic_DNA"/>
</dbReference>
<dbReference type="GO" id="GO:0016628">
    <property type="term" value="F:oxidoreductase activity, acting on the CH-CH group of donors, NAD or NADP as acceptor"/>
    <property type="evidence" value="ECO:0007669"/>
    <property type="project" value="InterPro"/>
</dbReference>
<dbReference type="Pfam" id="PF00107">
    <property type="entry name" value="ADH_zinc_N"/>
    <property type="match status" value="1"/>
</dbReference>
<dbReference type="CDD" id="cd05288">
    <property type="entry name" value="PGDH"/>
    <property type="match status" value="1"/>
</dbReference>
<dbReference type="Gene3D" id="3.90.180.10">
    <property type="entry name" value="Medium-chain alcohol dehydrogenases, catalytic domain"/>
    <property type="match status" value="1"/>
</dbReference>
<reference evidence="4 5" key="2">
    <citation type="submission" date="2019-04" db="EMBL/GenBank/DDBJ databases">
        <title>Complete Genome of UW386 and Higher Quality Genome of UW700.</title>
        <authorList>
            <person name="Jacobs J."/>
            <person name="Perez A."/>
            <person name="Steidl O."/>
            <person name="Allen C."/>
        </authorList>
    </citation>
    <scope>NUCLEOTIDE SEQUENCE [LARGE SCALE GENOMIC DNA]</scope>
    <source>
        <strain evidence="4 5">UW386</strain>
    </source>
</reference>
<protein>
    <submittedName>
        <fullName evidence="3 4">NADP-dependent oxidoreductase</fullName>
        <ecNumber evidence="3">1.-.-.-</ecNumber>
    </submittedName>
</protein>
<evidence type="ECO:0000313" key="3">
    <source>
        <dbReference type="EMBL" id="CUV12674.1"/>
    </source>
</evidence>
<keyword evidence="1 3" id="KW-0560">Oxidoreductase</keyword>
<dbReference type="PANTHER" id="PTHR43205:SF7">
    <property type="entry name" value="PROSTAGLANDIN REDUCTASE 1"/>
    <property type="match status" value="1"/>
</dbReference>
<organism evidence="3">
    <name type="scientific">Ralstonia solanacearum</name>
    <name type="common">Pseudomonas solanacearum</name>
    <dbReference type="NCBI Taxonomy" id="305"/>
    <lineage>
        <taxon>Bacteria</taxon>
        <taxon>Pseudomonadati</taxon>
        <taxon>Pseudomonadota</taxon>
        <taxon>Betaproteobacteria</taxon>
        <taxon>Burkholderiales</taxon>
        <taxon>Burkholderiaceae</taxon>
        <taxon>Ralstonia</taxon>
        <taxon>Ralstonia solanacearum species complex</taxon>
    </lineage>
</organism>
<dbReference type="InterPro" id="IPR013149">
    <property type="entry name" value="ADH-like_C"/>
</dbReference>
<dbReference type="PANTHER" id="PTHR43205">
    <property type="entry name" value="PROSTAGLANDIN REDUCTASE"/>
    <property type="match status" value="1"/>
</dbReference>
<dbReference type="EMBL" id="LN899819">
    <property type="protein sequence ID" value="CUV12674.1"/>
    <property type="molecule type" value="Genomic_DNA"/>
</dbReference>
<dbReference type="InterPro" id="IPR036291">
    <property type="entry name" value="NAD(P)-bd_dom_sf"/>
</dbReference>
<evidence type="ECO:0000313" key="4">
    <source>
        <dbReference type="EMBL" id="QCX49523.1"/>
    </source>
</evidence>